<reference evidence="1 2" key="1">
    <citation type="submission" date="2018-04" db="EMBL/GenBank/DDBJ databases">
        <authorList>
            <person name="Li J."/>
        </authorList>
    </citation>
    <scope>NUCLEOTIDE SEQUENCE [LARGE SCALE GENOMIC DNA]</scope>
    <source>
        <strain evidence="2">30A</strain>
    </source>
</reference>
<keyword evidence="2" id="KW-1185">Reference proteome</keyword>
<name>A0A2S0X018_9MICO</name>
<protein>
    <submittedName>
        <fullName evidence="1">Uncharacterized protein</fullName>
    </submittedName>
</protein>
<dbReference type="EMBL" id="CP028913">
    <property type="protein sequence ID" value="AWB96967.1"/>
    <property type="molecule type" value="Genomic_DNA"/>
</dbReference>
<evidence type="ECO:0000313" key="1">
    <source>
        <dbReference type="EMBL" id="AWB96967.1"/>
    </source>
</evidence>
<dbReference type="Proteomes" id="UP000244729">
    <property type="component" value="Chromosome"/>
</dbReference>
<organism evidence="1 2">
    <name type="scientific">Agromyces badenianii</name>
    <dbReference type="NCBI Taxonomy" id="2080742"/>
    <lineage>
        <taxon>Bacteria</taxon>
        <taxon>Bacillati</taxon>
        <taxon>Actinomycetota</taxon>
        <taxon>Actinomycetes</taxon>
        <taxon>Micrococcales</taxon>
        <taxon>Microbacteriaceae</taxon>
        <taxon>Agromyces</taxon>
    </lineage>
</organism>
<dbReference type="KEGG" id="agm:DCE93_12095"/>
<dbReference type="AlphaFoldDB" id="A0A2S0X018"/>
<proteinExistence type="predicted"/>
<accession>A0A2S0X018</accession>
<evidence type="ECO:0000313" key="2">
    <source>
        <dbReference type="Proteomes" id="UP000244729"/>
    </source>
</evidence>
<dbReference type="OrthoDB" id="5571267at2"/>
<sequence>MVGVYVAVYSRRPGDHGRLPVCNLAAFCVLEPYRVHSFRLLRAIIGQRGYDFTDLSPSGNVVALNERLGFARLDGRTRLTLNLPAPGRRGIRVSDDPAVIERVLDGQDAVVYRDHRAGAARHLVVVGDDGEYSYLIVRKDRRKGIPVFATPIHVGGSRRLLRDAWPRVRSHLLLRHGAIATLAERRVLGFEPSLGVDVSAPRPRMFLSRGARTEAEVDYLYSELALVEW</sequence>
<gene>
    <name evidence="1" type="ORF">DCE93_12095</name>
</gene>